<dbReference type="eggNOG" id="COG2020">
    <property type="taxonomic scope" value="Bacteria"/>
</dbReference>
<keyword evidence="2 5" id="KW-0812">Transmembrane</keyword>
<evidence type="ECO:0000313" key="7">
    <source>
        <dbReference type="Proteomes" id="UP000003919"/>
    </source>
</evidence>
<evidence type="ECO:0000256" key="4">
    <source>
        <dbReference type="ARBA" id="ARBA00023136"/>
    </source>
</evidence>
<dbReference type="Pfam" id="PF04191">
    <property type="entry name" value="PEMT"/>
    <property type="match status" value="1"/>
</dbReference>
<dbReference type="GO" id="GO:0016740">
    <property type="term" value="F:transferase activity"/>
    <property type="evidence" value="ECO:0007669"/>
    <property type="project" value="UniProtKB-ARBA"/>
</dbReference>
<dbReference type="AlphaFoldDB" id="A3HUU2"/>
<evidence type="ECO:0000256" key="5">
    <source>
        <dbReference type="SAM" id="Phobius"/>
    </source>
</evidence>
<evidence type="ECO:0008006" key="8">
    <source>
        <dbReference type="Google" id="ProtNLM"/>
    </source>
</evidence>
<dbReference type="PANTHER" id="PTHR12714">
    <property type="entry name" value="PROTEIN-S ISOPRENYLCYSTEINE O-METHYLTRANSFERASE"/>
    <property type="match status" value="1"/>
</dbReference>
<dbReference type="Proteomes" id="UP000003919">
    <property type="component" value="Unassembled WGS sequence"/>
</dbReference>
<comment type="subcellular location">
    <subcellularLocation>
        <location evidence="1">Endomembrane system</location>
        <topology evidence="1">Multi-pass membrane protein</topology>
    </subcellularLocation>
</comment>
<accession>A3HUU2</accession>
<keyword evidence="4 5" id="KW-0472">Membrane</keyword>
<reference evidence="6 7" key="1">
    <citation type="journal article" date="2011" name="J. Bacteriol.">
        <title>Complete genome sequence of Algoriphagus sp. PR1, bacterial prey of a colony-forming choanoflagellate.</title>
        <authorList>
            <person name="Alegado R.A."/>
            <person name="Ferriera S."/>
            <person name="Nusbaum C."/>
            <person name="Young S.K."/>
            <person name="Zeng Q."/>
            <person name="Imamovic A."/>
            <person name="Fairclough S.R."/>
            <person name="King N."/>
        </authorList>
    </citation>
    <scope>NUCLEOTIDE SEQUENCE [LARGE SCALE GENOMIC DNA]</scope>
    <source>
        <strain evidence="6 7">PR1</strain>
    </source>
</reference>
<dbReference type="EMBL" id="AAXU02000001">
    <property type="protein sequence ID" value="EAZ81914.2"/>
    <property type="molecule type" value="Genomic_DNA"/>
</dbReference>
<dbReference type="PANTHER" id="PTHR12714:SF9">
    <property type="entry name" value="PROTEIN-S-ISOPRENYLCYSTEINE O-METHYLTRANSFERASE"/>
    <property type="match status" value="1"/>
</dbReference>
<sequence length="160" mass="18470">MKRYRLFYSLFSFLGFAWILIYSAMFPSQLIIPLSPLTTYFGYLLATFGTIIAIKSSKQIQLKKFLGLSTPESQPSLVTSGLYSRTRHPLYVGLVLIFIGYLFVAGQLTSLIHLLCLLVYLPFGIYYEEKNMLATFGEAYQKYQKEVPVFFPRIFKKKRA</sequence>
<feature type="transmembrane region" description="Helical" evidence="5">
    <location>
        <begin position="90"/>
        <end position="123"/>
    </location>
</feature>
<dbReference type="InterPro" id="IPR007318">
    <property type="entry name" value="Phopholipid_MeTrfase"/>
</dbReference>
<protein>
    <recommendedName>
        <fullName evidence="8">Isoprenylcysteine carboxyl methyltransferase family protein</fullName>
    </recommendedName>
</protein>
<feature type="transmembrane region" description="Helical" evidence="5">
    <location>
        <begin position="37"/>
        <end position="54"/>
    </location>
</feature>
<dbReference type="Gene3D" id="1.20.120.1630">
    <property type="match status" value="1"/>
</dbReference>
<gene>
    <name evidence="6" type="ORF">ALPR1_01695</name>
</gene>
<dbReference type="GO" id="GO:0012505">
    <property type="term" value="C:endomembrane system"/>
    <property type="evidence" value="ECO:0007669"/>
    <property type="project" value="UniProtKB-SubCell"/>
</dbReference>
<proteinExistence type="predicted"/>
<evidence type="ECO:0000256" key="2">
    <source>
        <dbReference type="ARBA" id="ARBA00022692"/>
    </source>
</evidence>
<organism evidence="6 7">
    <name type="scientific">Algoriphagus machipongonensis</name>
    <dbReference type="NCBI Taxonomy" id="388413"/>
    <lineage>
        <taxon>Bacteria</taxon>
        <taxon>Pseudomonadati</taxon>
        <taxon>Bacteroidota</taxon>
        <taxon>Cytophagia</taxon>
        <taxon>Cytophagales</taxon>
        <taxon>Cyclobacteriaceae</taxon>
        <taxon>Algoriphagus</taxon>
    </lineage>
</organism>
<keyword evidence="3 5" id="KW-1133">Transmembrane helix</keyword>
<evidence type="ECO:0000256" key="3">
    <source>
        <dbReference type="ARBA" id="ARBA00022989"/>
    </source>
</evidence>
<dbReference type="HOGENOM" id="CLU_084189_1_0_10"/>
<comment type="caution">
    <text evidence="6">The sequence shown here is derived from an EMBL/GenBank/DDBJ whole genome shotgun (WGS) entry which is preliminary data.</text>
</comment>
<keyword evidence="7" id="KW-1185">Reference proteome</keyword>
<name>A3HUU2_9BACT</name>
<evidence type="ECO:0000313" key="6">
    <source>
        <dbReference type="EMBL" id="EAZ81914.2"/>
    </source>
</evidence>
<evidence type="ECO:0000256" key="1">
    <source>
        <dbReference type="ARBA" id="ARBA00004127"/>
    </source>
</evidence>
<feature type="transmembrane region" description="Helical" evidence="5">
    <location>
        <begin position="7"/>
        <end position="25"/>
    </location>
</feature>
<dbReference type="STRING" id="388413.ALPR1_01695"/>